<dbReference type="GO" id="GO:0007052">
    <property type="term" value="P:mitotic spindle organization"/>
    <property type="evidence" value="ECO:0007669"/>
    <property type="project" value="InterPro"/>
</dbReference>
<evidence type="ECO:0000313" key="3">
    <source>
        <dbReference type="EMBL" id="KAF4974264.1"/>
    </source>
</evidence>
<feature type="region of interest" description="Disordered" evidence="2">
    <location>
        <begin position="88"/>
        <end position="127"/>
    </location>
</feature>
<evidence type="ECO:0000313" key="4">
    <source>
        <dbReference type="Proteomes" id="UP000635477"/>
    </source>
</evidence>
<evidence type="ECO:0008006" key="5">
    <source>
        <dbReference type="Google" id="ProtNLM"/>
    </source>
</evidence>
<feature type="coiled-coil region" evidence="1">
    <location>
        <begin position="549"/>
        <end position="583"/>
    </location>
</feature>
<dbReference type="OrthoDB" id="5367584at2759"/>
<feature type="region of interest" description="Disordered" evidence="2">
    <location>
        <begin position="593"/>
        <end position="701"/>
    </location>
</feature>
<dbReference type="GO" id="GO:0005737">
    <property type="term" value="C:cytoplasm"/>
    <property type="evidence" value="ECO:0007669"/>
    <property type="project" value="TreeGrafter"/>
</dbReference>
<gene>
    <name evidence="3" type="ORF">FZEAL_8813</name>
</gene>
<proteinExistence type="predicted"/>
<feature type="compositionally biased region" description="Low complexity" evidence="2">
    <location>
        <begin position="605"/>
        <end position="620"/>
    </location>
</feature>
<feature type="region of interest" description="Disordered" evidence="2">
    <location>
        <begin position="31"/>
        <end position="73"/>
    </location>
</feature>
<feature type="compositionally biased region" description="Basic and acidic residues" evidence="2">
    <location>
        <begin position="440"/>
        <end position="449"/>
    </location>
</feature>
<feature type="compositionally biased region" description="Polar residues" evidence="2">
    <location>
        <begin position="270"/>
        <end position="292"/>
    </location>
</feature>
<dbReference type="AlphaFoldDB" id="A0A8H4UDK4"/>
<feature type="compositionally biased region" description="Basic and acidic residues" evidence="2">
    <location>
        <begin position="399"/>
        <end position="433"/>
    </location>
</feature>
<keyword evidence="4" id="KW-1185">Reference proteome</keyword>
<feature type="region of interest" description="Disordered" evidence="2">
    <location>
        <begin position="268"/>
        <end position="292"/>
    </location>
</feature>
<dbReference type="InterPro" id="IPR024312">
    <property type="entry name" value="TACC_fungi"/>
</dbReference>
<protein>
    <recommendedName>
        <fullName evidence="5">Kinetoplast-associated protein KAP</fullName>
    </recommendedName>
</protein>
<reference evidence="3" key="2">
    <citation type="submission" date="2020-05" db="EMBL/GenBank/DDBJ databases">
        <authorList>
            <person name="Kim H.-S."/>
            <person name="Proctor R.H."/>
            <person name="Brown D.W."/>
        </authorList>
    </citation>
    <scope>NUCLEOTIDE SEQUENCE</scope>
    <source>
        <strain evidence="3">NRRL 22465</strain>
    </source>
</reference>
<feature type="coiled-coil region" evidence="1">
    <location>
        <begin position="493"/>
        <end position="520"/>
    </location>
</feature>
<reference evidence="3" key="1">
    <citation type="journal article" date="2020" name="BMC Genomics">
        <title>Correction to: Identification and distribution of gene clusters required for synthesis of sphingolipid metabolism inhibitors in diverse species of the filamentous fungus Fusarium.</title>
        <authorList>
            <person name="Kim H.S."/>
            <person name="Lohmar J.M."/>
            <person name="Busman M."/>
            <person name="Brown D.W."/>
            <person name="Naumann T.A."/>
            <person name="Divon H.H."/>
            <person name="Lysoe E."/>
            <person name="Uhlig S."/>
            <person name="Proctor R.H."/>
        </authorList>
    </citation>
    <scope>NUCLEOTIDE SEQUENCE</scope>
    <source>
        <strain evidence="3">NRRL 22465</strain>
    </source>
</reference>
<sequence length="701" mass="78074">METPLSPTQESTLNIHTPATARRCDSYEVRAVSVSSEAHNEPSQGSSPFVSTVNDTALSDQENLPPSKSRHSRVLSGVTLSPLKILADQRETRDARPTERLTPTARSPRKVSPEKRFPVKVSNPIDTPRATHERTMSLEDAVRQNEGLQRAIDIFEDEQSVLDDGNDEMDLTAGTVNIIPSAQMDMDESMCPDDTMASTFSTFSAVPNLTMFAKLGQSPTKFSDAGGFTPRAGTRADRSPSRTPRPTPMQDSGNTTNLLDFTEQMRFPQKTPSKGSHSPSRTAPSVTATPSRQFANLIDFDIPPMPTPRSVPSITPRELESLKSNFLSEISSLKASLSGKEAEVQSLKAAVGDAEKRVGESLEQLREEHGLKEQLVVEKEGWENRGREMESVLRKAREEISLSQKEQEELEQKLEESEKRREAAEMMHQEAESKMAGMRAGKDTERSSPEKPMSPGSSNQEVELAVERVARELHALYKSKHESKVTALKKSYETRWEKRVRELEGKIEDLSEENERLRVGRDATMTKVEPDSAEADERRAQAVRDSTAMKELNADIQRLEAVVQTVQQDNEQLRGMLEKERVEKGELVQLAEEMMNMQSFVGQTPKPQQQAQPQQQQQHAHQPHEKQHERQPEAKTPKRNADHFRGSANRASGLRAPGSALRPPHERNKSAGGLPRPGGMARSGIMNSIEKMGSYRGRGAE</sequence>
<dbReference type="PANTHER" id="PTHR13924:SF10">
    <property type="entry name" value="TRANSFORMING ACIDIC COILED-COIL PROTEIN, ISOFORM K"/>
    <property type="match status" value="1"/>
</dbReference>
<dbReference type="Proteomes" id="UP000635477">
    <property type="component" value="Unassembled WGS sequence"/>
</dbReference>
<evidence type="ECO:0000256" key="1">
    <source>
        <dbReference type="SAM" id="Coils"/>
    </source>
</evidence>
<feature type="region of interest" description="Disordered" evidence="2">
    <location>
        <begin position="220"/>
        <end position="256"/>
    </location>
</feature>
<accession>A0A8H4UDK4</accession>
<feature type="compositionally biased region" description="Basic and acidic residues" evidence="2">
    <location>
        <begin position="88"/>
        <end position="99"/>
    </location>
</feature>
<dbReference type="InterPro" id="IPR039915">
    <property type="entry name" value="TACC"/>
</dbReference>
<feature type="compositionally biased region" description="Polar residues" evidence="2">
    <location>
        <begin position="33"/>
        <end position="66"/>
    </location>
</feature>
<feature type="compositionally biased region" description="Basic and acidic residues" evidence="2">
    <location>
        <begin position="622"/>
        <end position="645"/>
    </location>
</feature>
<dbReference type="PANTHER" id="PTHR13924">
    <property type="entry name" value="TRANSFORMING ACIDIC COILED-COIL CONTAINING PROTEIN 1/2"/>
    <property type="match status" value="1"/>
</dbReference>
<name>A0A8H4UDK4_9HYPO</name>
<dbReference type="EMBL" id="JABEYC010000783">
    <property type="protein sequence ID" value="KAF4974264.1"/>
    <property type="molecule type" value="Genomic_DNA"/>
</dbReference>
<dbReference type="Pfam" id="PF12709">
    <property type="entry name" value="Fungal_TACC"/>
    <property type="match status" value="1"/>
</dbReference>
<feature type="region of interest" description="Disordered" evidence="2">
    <location>
        <begin position="399"/>
        <end position="462"/>
    </location>
</feature>
<organism evidence="3 4">
    <name type="scientific">Fusarium zealandicum</name>
    <dbReference type="NCBI Taxonomy" id="1053134"/>
    <lineage>
        <taxon>Eukaryota</taxon>
        <taxon>Fungi</taxon>
        <taxon>Dikarya</taxon>
        <taxon>Ascomycota</taxon>
        <taxon>Pezizomycotina</taxon>
        <taxon>Sordariomycetes</taxon>
        <taxon>Hypocreomycetidae</taxon>
        <taxon>Hypocreales</taxon>
        <taxon>Nectriaceae</taxon>
        <taxon>Fusarium</taxon>
        <taxon>Fusarium staphyleae species complex</taxon>
    </lineage>
</organism>
<evidence type="ECO:0000256" key="2">
    <source>
        <dbReference type="SAM" id="MobiDB-lite"/>
    </source>
</evidence>
<feature type="region of interest" description="Disordered" evidence="2">
    <location>
        <begin position="521"/>
        <end position="541"/>
    </location>
</feature>
<keyword evidence="1" id="KW-0175">Coiled coil</keyword>
<comment type="caution">
    <text evidence="3">The sequence shown here is derived from an EMBL/GenBank/DDBJ whole genome shotgun (WGS) entry which is preliminary data.</text>
</comment>